<keyword evidence="9" id="KW-1185">Reference proteome</keyword>
<dbReference type="PANTHER" id="PTHR16451:SF13">
    <property type="entry name" value="MITOCHONDRIAL DYNAMICS PROTEIN MID49"/>
    <property type="match status" value="1"/>
</dbReference>
<gene>
    <name evidence="8" type="ORF">HF521_013139</name>
</gene>
<dbReference type="EMBL" id="JABFDY010000024">
    <property type="protein sequence ID" value="KAF7689786.1"/>
    <property type="molecule type" value="Genomic_DNA"/>
</dbReference>
<evidence type="ECO:0000256" key="5">
    <source>
        <dbReference type="SAM" id="MobiDB-lite"/>
    </source>
</evidence>
<feature type="compositionally biased region" description="Polar residues" evidence="5">
    <location>
        <begin position="93"/>
        <end position="114"/>
    </location>
</feature>
<evidence type="ECO:0000313" key="8">
    <source>
        <dbReference type="EMBL" id="KAF7689786.1"/>
    </source>
</evidence>
<sequence length="261" mass="28240">MYSGKRRGENGIGAIIDFLLSNARLVLGVGGVAVLGIATLAVKKLIERAGRPPDDANPEKKTSEGWEELSSPKLLQKGIEGVVIKQIAAATQKDLSQSTPQNQSQTRGNGSDPSQSRRRLDLCVFTFSERLEQYYRTRACLPPSEVSRAQQKALDIATEIQAFLHSKHPDMPLGEMTLAGRCSTTCRWSRLIMLACSCHCSWNPVFGPRSPERTLFSAILSTACCVEETWSISRVGGAIGTDTSSGATCPPNSLPSNYANP</sequence>
<dbReference type="InterPro" id="IPR049097">
    <property type="entry name" value="MID51-like_C"/>
</dbReference>
<comment type="caution">
    <text evidence="8">The sequence shown here is derived from an EMBL/GenBank/DDBJ whole genome shotgun (WGS) entry which is preliminary data.</text>
</comment>
<comment type="subcellular location">
    <subcellularLocation>
        <location evidence="1">Membrane</location>
        <topology evidence="1">Single-pass membrane protein</topology>
    </subcellularLocation>
</comment>
<accession>A0A8T0AGN0</accession>
<dbReference type="AlphaFoldDB" id="A0A8T0AGN0"/>
<keyword evidence="3 6" id="KW-1133">Transmembrane helix</keyword>
<feature type="region of interest" description="Disordered" evidence="5">
    <location>
        <begin position="93"/>
        <end position="116"/>
    </location>
</feature>
<evidence type="ECO:0000256" key="3">
    <source>
        <dbReference type="ARBA" id="ARBA00022989"/>
    </source>
</evidence>
<keyword evidence="4 6" id="KW-0472">Membrane</keyword>
<name>A0A8T0AGN0_SILME</name>
<evidence type="ECO:0000313" key="9">
    <source>
        <dbReference type="Proteomes" id="UP000606274"/>
    </source>
</evidence>
<protein>
    <recommendedName>
        <fullName evidence="7">Mitochondrial dynamics protein MID51-like C-terminal domain-containing protein</fullName>
    </recommendedName>
</protein>
<feature type="region of interest" description="Disordered" evidence="5">
    <location>
        <begin position="50"/>
        <end position="69"/>
    </location>
</feature>
<dbReference type="PANTHER" id="PTHR16451">
    <property type="entry name" value="MITOCHONDRIAL DYNAMICS PROTEINS 49/51 FAMILY MEMBER"/>
    <property type="match status" value="1"/>
</dbReference>
<feature type="compositionally biased region" description="Basic and acidic residues" evidence="5">
    <location>
        <begin position="50"/>
        <end position="64"/>
    </location>
</feature>
<reference evidence="8" key="1">
    <citation type="submission" date="2020-08" db="EMBL/GenBank/DDBJ databases">
        <title>Chromosome-level assembly of Southern catfish (Silurus meridionalis) provides insights into visual adaptation to the nocturnal and benthic lifestyles.</title>
        <authorList>
            <person name="Zhang Y."/>
            <person name="Wang D."/>
            <person name="Peng Z."/>
        </authorList>
    </citation>
    <scope>NUCLEOTIDE SEQUENCE</scope>
    <source>
        <strain evidence="8">SWU-2019-XX</strain>
        <tissue evidence="8">Muscle</tissue>
    </source>
</reference>
<keyword evidence="2 6" id="KW-0812">Transmembrane</keyword>
<evidence type="ECO:0000256" key="2">
    <source>
        <dbReference type="ARBA" id="ARBA00022692"/>
    </source>
</evidence>
<evidence type="ECO:0000256" key="4">
    <source>
        <dbReference type="ARBA" id="ARBA00023136"/>
    </source>
</evidence>
<evidence type="ECO:0000256" key="6">
    <source>
        <dbReference type="SAM" id="Phobius"/>
    </source>
</evidence>
<dbReference type="GO" id="GO:0007005">
    <property type="term" value="P:mitochondrion organization"/>
    <property type="evidence" value="ECO:0007669"/>
    <property type="project" value="InterPro"/>
</dbReference>
<evidence type="ECO:0000259" key="7">
    <source>
        <dbReference type="Pfam" id="PF21297"/>
    </source>
</evidence>
<evidence type="ECO:0000256" key="1">
    <source>
        <dbReference type="ARBA" id="ARBA00004167"/>
    </source>
</evidence>
<dbReference type="Proteomes" id="UP000606274">
    <property type="component" value="Unassembled WGS sequence"/>
</dbReference>
<proteinExistence type="predicted"/>
<feature type="domain" description="Mitochondrial dynamics protein MID51-like C-terminal" evidence="7">
    <location>
        <begin position="145"/>
        <end position="181"/>
    </location>
</feature>
<dbReference type="GO" id="GO:0005741">
    <property type="term" value="C:mitochondrial outer membrane"/>
    <property type="evidence" value="ECO:0007669"/>
    <property type="project" value="InterPro"/>
</dbReference>
<dbReference type="GO" id="GO:0090141">
    <property type="term" value="P:positive regulation of mitochondrial fission"/>
    <property type="evidence" value="ECO:0007669"/>
    <property type="project" value="TreeGrafter"/>
</dbReference>
<dbReference type="Pfam" id="PF21297">
    <property type="entry name" value="MID51-like_C"/>
    <property type="match status" value="1"/>
</dbReference>
<feature type="transmembrane region" description="Helical" evidence="6">
    <location>
        <begin position="25"/>
        <end position="42"/>
    </location>
</feature>
<dbReference type="InterPro" id="IPR045909">
    <property type="entry name" value="MID49/MID51"/>
</dbReference>
<dbReference type="Gene3D" id="3.30.460.90">
    <property type="match status" value="1"/>
</dbReference>
<organism evidence="8 9">
    <name type="scientific">Silurus meridionalis</name>
    <name type="common">Southern catfish</name>
    <name type="synonym">Silurus soldatovi meridionalis</name>
    <dbReference type="NCBI Taxonomy" id="175797"/>
    <lineage>
        <taxon>Eukaryota</taxon>
        <taxon>Metazoa</taxon>
        <taxon>Chordata</taxon>
        <taxon>Craniata</taxon>
        <taxon>Vertebrata</taxon>
        <taxon>Euteleostomi</taxon>
        <taxon>Actinopterygii</taxon>
        <taxon>Neopterygii</taxon>
        <taxon>Teleostei</taxon>
        <taxon>Ostariophysi</taxon>
        <taxon>Siluriformes</taxon>
        <taxon>Siluridae</taxon>
        <taxon>Silurus</taxon>
    </lineage>
</organism>